<feature type="transmembrane region" description="Helical" evidence="6">
    <location>
        <begin position="37"/>
        <end position="57"/>
    </location>
</feature>
<name>A0AAJ5ZEW5_9CHLR</name>
<evidence type="ECO:0000256" key="3">
    <source>
        <dbReference type="ARBA" id="ARBA00022989"/>
    </source>
</evidence>
<dbReference type="Pfam" id="PF06803">
    <property type="entry name" value="DUF1232"/>
    <property type="match status" value="1"/>
</dbReference>
<evidence type="ECO:0000256" key="4">
    <source>
        <dbReference type="ARBA" id="ARBA00023136"/>
    </source>
</evidence>
<evidence type="ECO:0000259" key="7">
    <source>
        <dbReference type="Pfam" id="PF06803"/>
    </source>
</evidence>
<evidence type="ECO:0000313" key="8">
    <source>
        <dbReference type="EMBL" id="WFG39715.1"/>
    </source>
</evidence>
<reference evidence="9" key="2">
    <citation type="submission" date="2023-06" db="EMBL/GenBank/DDBJ databases">
        <title>Pangenomics reveal diversification of enzyme families and niche specialization in globally abundant SAR202 bacteria.</title>
        <authorList>
            <person name="Saw J.H.W."/>
        </authorList>
    </citation>
    <scope>NUCLEOTIDE SEQUENCE [LARGE SCALE GENOMIC DNA]</scope>
    <source>
        <strain evidence="9">JH1073</strain>
    </source>
</reference>
<proteinExistence type="predicted"/>
<feature type="domain" description="DUF1232" evidence="7">
    <location>
        <begin position="39"/>
        <end position="73"/>
    </location>
</feature>
<evidence type="ECO:0000256" key="6">
    <source>
        <dbReference type="SAM" id="Phobius"/>
    </source>
</evidence>
<accession>A0AAJ5ZEW5</accession>
<keyword evidence="3 6" id="KW-1133">Transmembrane helix</keyword>
<gene>
    <name evidence="8" type="ORF">GKO48_08820</name>
</gene>
<evidence type="ECO:0000256" key="1">
    <source>
        <dbReference type="ARBA" id="ARBA00004127"/>
    </source>
</evidence>
<evidence type="ECO:0000313" key="9">
    <source>
        <dbReference type="Proteomes" id="UP001219901"/>
    </source>
</evidence>
<dbReference type="InterPro" id="IPR010652">
    <property type="entry name" value="DUF1232"/>
</dbReference>
<feature type="transmembrane region" description="Helical" evidence="6">
    <location>
        <begin position="69"/>
        <end position="88"/>
    </location>
</feature>
<evidence type="ECO:0000256" key="2">
    <source>
        <dbReference type="ARBA" id="ARBA00022692"/>
    </source>
</evidence>
<dbReference type="EMBL" id="CP046147">
    <property type="protein sequence ID" value="WFG39715.1"/>
    <property type="molecule type" value="Genomic_DNA"/>
</dbReference>
<feature type="compositionally biased region" description="Basic and acidic residues" evidence="5">
    <location>
        <begin position="132"/>
        <end position="148"/>
    </location>
</feature>
<dbReference type="Proteomes" id="UP001219901">
    <property type="component" value="Chromosome"/>
</dbReference>
<dbReference type="GO" id="GO:0012505">
    <property type="term" value="C:endomembrane system"/>
    <property type="evidence" value="ECO:0007669"/>
    <property type="project" value="UniProtKB-SubCell"/>
</dbReference>
<feature type="compositionally biased region" description="Low complexity" evidence="5">
    <location>
        <begin position="106"/>
        <end position="121"/>
    </location>
</feature>
<dbReference type="AlphaFoldDB" id="A0AAJ5ZEW5"/>
<feature type="region of interest" description="Disordered" evidence="5">
    <location>
        <begin position="104"/>
        <end position="164"/>
    </location>
</feature>
<evidence type="ECO:0000256" key="5">
    <source>
        <dbReference type="SAM" id="MobiDB-lite"/>
    </source>
</evidence>
<sequence>MVDTLSNMFRLLPIRSLVIPFLKLVWRLMLDKRVPPFTKIIPLLAIAYIVSPYDVIADRIPLLGQFDDLIVTTILFLVFIAASPNHVIADQTIGRKLRDLQKQQGFDPDQFDPSQFDPSQFGQRPGQRPNQRPKDSNGKTVDAEFKYVDDEDDDLEGDNNNSDK</sequence>
<keyword evidence="2 6" id="KW-0812">Transmembrane</keyword>
<protein>
    <submittedName>
        <fullName evidence="8">DUF1232 domain-containing protein</fullName>
    </submittedName>
</protein>
<reference evidence="8 9" key="1">
    <citation type="submission" date="2019-11" db="EMBL/GenBank/DDBJ databases">
        <authorList>
            <person name="Cho J.-C."/>
        </authorList>
    </citation>
    <scope>NUCLEOTIDE SEQUENCE [LARGE SCALE GENOMIC DNA]</scope>
    <source>
        <strain evidence="8 9">JH1073</strain>
    </source>
</reference>
<comment type="subcellular location">
    <subcellularLocation>
        <location evidence="1">Endomembrane system</location>
        <topology evidence="1">Multi-pass membrane protein</topology>
    </subcellularLocation>
</comment>
<organism evidence="8 9">
    <name type="scientific">Candidatus Lucifugimonas marina</name>
    <dbReference type="NCBI Taxonomy" id="3038979"/>
    <lineage>
        <taxon>Bacteria</taxon>
        <taxon>Bacillati</taxon>
        <taxon>Chloroflexota</taxon>
        <taxon>Dehalococcoidia</taxon>
        <taxon>SAR202 cluster</taxon>
        <taxon>Candidatus Lucifugimonadales</taxon>
        <taxon>Candidatus Lucifugimonadaceae</taxon>
        <taxon>Candidatus Lucifugimonas</taxon>
    </lineage>
</organism>
<keyword evidence="9" id="KW-1185">Reference proteome</keyword>
<keyword evidence="4 6" id="KW-0472">Membrane</keyword>